<dbReference type="Gene3D" id="1.25.40.20">
    <property type="entry name" value="Ankyrin repeat-containing domain"/>
    <property type="match status" value="1"/>
</dbReference>
<dbReference type="STRING" id="104452.A0A0L7LBR7"/>
<dbReference type="InterPro" id="IPR036770">
    <property type="entry name" value="Ankyrin_rpt-contain_sf"/>
</dbReference>
<protein>
    <submittedName>
        <fullName evidence="1">Feminization 1-like protein</fullName>
    </submittedName>
</protein>
<comment type="caution">
    <text evidence="1">The sequence shown here is derived from an EMBL/GenBank/DDBJ whole genome shotgun (WGS) entry which is preliminary data.</text>
</comment>
<organism evidence="1 2">
    <name type="scientific">Operophtera brumata</name>
    <name type="common">Winter moth</name>
    <name type="synonym">Phalaena brumata</name>
    <dbReference type="NCBI Taxonomy" id="104452"/>
    <lineage>
        <taxon>Eukaryota</taxon>
        <taxon>Metazoa</taxon>
        <taxon>Ecdysozoa</taxon>
        <taxon>Arthropoda</taxon>
        <taxon>Hexapoda</taxon>
        <taxon>Insecta</taxon>
        <taxon>Pterygota</taxon>
        <taxon>Neoptera</taxon>
        <taxon>Endopterygota</taxon>
        <taxon>Lepidoptera</taxon>
        <taxon>Glossata</taxon>
        <taxon>Ditrysia</taxon>
        <taxon>Geometroidea</taxon>
        <taxon>Geometridae</taxon>
        <taxon>Larentiinae</taxon>
        <taxon>Operophtera</taxon>
    </lineage>
</organism>
<dbReference type="EMBL" id="JTDY01001768">
    <property type="protein sequence ID" value="KOB72942.1"/>
    <property type="molecule type" value="Genomic_DNA"/>
</dbReference>
<proteinExistence type="predicted"/>
<keyword evidence="2" id="KW-1185">Reference proteome</keyword>
<dbReference type="AlphaFoldDB" id="A0A0L7LBR7"/>
<sequence length="141" mass="15640">MEGLAVRERVLGASCPDLPHPIVFRGAVFADEARFDRCLALWRRALQLRHQNSVCYVLEAFPCPRTSRLLLECGVDVDAADECRRTALHLALISYQIKERELLSDALCGVVCELISHDAHVDACDMDGLTPLLYSIGGKCN</sequence>
<reference evidence="1 2" key="1">
    <citation type="journal article" date="2015" name="Genome Biol. Evol.">
        <title>The genome of winter moth (Operophtera brumata) provides a genomic perspective on sexual dimorphism and phenology.</title>
        <authorList>
            <person name="Derks M.F."/>
            <person name="Smit S."/>
            <person name="Salis L."/>
            <person name="Schijlen E."/>
            <person name="Bossers A."/>
            <person name="Mateman C."/>
            <person name="Pijl A.S."/>
            <person name="de Ridder D."/>
            <person name="Groenen M.A."/>
            <person name="Visser M.E."/>
            <person name="Megens H.J."/>
        </authorList>
    </citation>
    <scope>NUCLEOTIDE SEQUENCE [LARGE SCALE GENOMIC DNA]</scope>
    <source>
        <strain evidence="1">WM2013NL</strain>
        <tissue evidence="1">Head and thorax</tissue>
    </source>
</reference>
<dbReference type="SUPFAM" id="SSF48403">
    <property type="entry name" value="Ankyrin repeat"/>
    <property type="match status" value="1"/>
</dbReference>
<dbReference type="Proteomes" id="UP000037510">
    <property type="component" value="Unassembled WGS sequence"/>
</dbReference>
<accession>A0A0L7LBR7</accession>
<name>A0A0L7LBR7_OPEBR</name>
<gene>
    <name evidence="1" type="ORF">OBRU01_09106</name>
</gene>
<evidence type="ECO:0000313" key="2">
    <source>
        <dbReference type="Proteomes" id="UP000037510"/>
    </source>
</evidence>
<evidence type="ECO:0000313" key="1">
    <source>
        <dbReference type="EMBL" id="KOB72942.1"/>
    </source>
</evidence>